<organism evidence="2">
    <name type="scientific">Treponema denticola OTK</name>
    <dbReference type="NCBI Taxonomy" id="999434"/>
    <lineage>
        <taxon>Bacteria</taxon>
        <taxon>Pseudomonadati</taxon>
        <taxon>Spirochaetota</taxon>
        <taxon>Spirochaetia</taxon>
        <taxon>Spirochaetales</taxon>
        <taxon>Treponemataceae</taxon>
        <taxon>Treponema</taxon>
    </lineage>
</organism>
<dbReference type="Gene3D" id="3.60.21.10">
    <property type="match status" value="1"/>
</dbReference>
<dbReference type="InterPro" id="IPR051918">
    <property type="entry name" value="STPP_CPPED1"/>
</dbReference>
<dbReference type="RefSeq" id="WP_002669381.1">
    <property type="nucleotide sequence ID" value="NZ_CM001797.1"/>
</dbReference>
<proteinExistence type="predicted"/>
<dbReference type="EMBL" id="AGDY01000001">
    <property type="protein sequence ID" value="EMB24895.1"/>
    <property type="molecule type" value="Genomic_DNA"/>
</dbReference>
<evidence type="ECO:0000259" key="1">
    <source>
        <dbReference type="Pfam" id="PF00149"/>
    </source>
</evidence>
<dbReference type="Proteomes" id="UP000011701">
    <property type="component" value="Chromosome"/>
</dbReference>
<name>A0A0F6MSR8_TREDN</name>
<evidence type="ECO:0000313" key="2">
    <source>
        <dbReference type="EMBL" id="EMB24895.1"/>
    </source>
</evidence>
<dbReference type="PROSITE" id="PS51257">
    <property type="entry name" value="PROKAR_LIPOPROTEIN"/>
    <property type="match status" value="1"/>
</dbReference>
<accession>A0A0F6MSR8</accession>
<protein>
    <recommendedName>
        <fullName evidence="1">Calcineurin-like phosphoesterase domain-containing protein</fullName>
    </recommendedName>
</protein>
<dbReference type="HOGENOM" id="CLU_069826_0_0_12"/>
<dbReference type="PATRIC" id="fig|999434.4.peg.131"/>
<dbReference type="GO" id="GO:0016787">
    <property type="term" value="F:hydrolase activity"/>
    <property type="evidence" value="ECO:0007669"/>
    <property type="project" value="InterPro"/>
</dbReference>
<feature type="domain" description="Calcineurin-like phosphoesterase" evidence="1">
    <location>
        <begin position="60"/>
        <end position="240"/>
    </location>
</feature>
<reference evidence="2" key="1">
    <citation type="submission" date="2012-01" db="EMBL/GenBank/DDBJ databases">
        <title>The Genome Sequence of Treponema denticola OTK.</title>
        <authorList>
            <consortium name="The Broad Institute Genome Sequencing Platform"/>
            <person name="Earl A."/>
            <person name="Ward D."/>
            <person name="Feldgarden M."/>
            <person name="Gevers D."/>
            <person name="Blanton J.M."/>
            <person name="Fenno C.J."/>
            <person name="Baranova O.V."/>
            <person name="Mathney J."/>
            <person name="Dewhirst F.E."/>
            <person name="Izard J."/>
            <person name="Young S.K."/>
            <person name="Zeng Q."/>
            <person name="Gargeya S."/>
            <person name="Fitzgerald M."/>
            <person name="Haas B."/>
            <person name="Abouelleil A."/>
            <person name="Alvarado L."/>
            <person name="Arachchi H.M."/>
            <person name="Berlin A."/>
            <person name="Chapman S.B."/>
            <person name="Gearin G."/>
            <person name="Goldberg J."/>
            <person name="Griggs A."/>
            <person name="Gujja S."/>
            <person name="Hansen M."/>
            <person name="Heiman D."/>
            <person name="Howarth C."/>
            <person name="Larimer J."/>
            <person name="Lui A."/>
            <person name="MacDonald P.J.P."/>
            <person name="McCowen C."/>
            <person name="Montmayeur A."/>
            <person name="Murphy C."/>
            <person name="Neiman D."/>
            <person name="Pearson M."/>
            <person name="Priest M."/>
            <person name="Roberts A."/>
            <person name="Saif S."/>
            <person name="Shea T."/>
            <person name="Sisk P."/>
            <person name="Stolte C."/>
            <person name="Sykes S."/>
            <person name="Wortman J."/>
            <person name="Nusbaum C."/>
            <person name="Birren B."/>
        </authorList>
    </citation>
    <scope>NUCLEOTIDE SEQUENCE [LARGE SCALE GENOMIC DNA]</scope>
    <source>
        <strain evidence="2">OTK</strain>
    </source>
</reference>
<comment type="caution">
    <text evidence="2">The sequence shown here is derived from an EMBL/GenBank/DDBJ whole genome shotgun (WGS) entry which is preliminary data.</text>
</comment>
<dbReference type="GeneID" id="2740870"/>
<dbReference type="PANTHER" id="PTHR43143">
    <property type="entry name" value="METALLOPHOSPHOESTERASE, CALCINEURIN SUPERFAMILY"/>
    <property type="match status" value="1"/>
</dbReference>
<dbReference type="PANTHER" id="PTHR43143:SF1">
    <property type="entry name" value="SERINE_THREONINE-PROTEIN PHOSPHATASE CPPED1"/>
    <property type="match status" value="1"/>
</dbReference>
<dbReference type="Pfam" id="PF00149">
    <property type="entry name" value="Metallophos"/>
    <property type="match status" value="1"/>
</dbReference>
<sequence length="282" mass="32720">MIKKRKLLVYIIFVCLVLISCGHGLSEFLYRPNSVSDRSTKIVDLAAPHTLPASKKFTCVIFTDIHFGADRRRYDKEFIDWLKNKKASNEFPSFIISMGDIVEHGKEEEYKQYVSFVADIKKIQDVPVYTALGNHDLHNSGWLHWKKYIYPHVPYYRFKTNKFSWYVIDAGDGMLGEPQLRNMVEEMKADPNPKFVFSHYAIYGGGIPYFVMLNTKERAVLIDTFSRNNVKVFFAGHYHPGMLIYSYGTFSELVVRSILKSPSWVELSIDETNSSFSVKEYK</sequence>
<dbReference type="InterPro" id="IPR029052">
    <property type="entry name" value="Metallo-depent_PP-like"/>
</dbReference>
<dbReference type="SUPFAM" id="SSF56300">
    <property type="entry name" value="Metallo-dependent phosphatases"/>
    <property type="match status" value="1"/>
</dbReference>
<gene>
    <name evidence="2" type="ORF">HMPREF9723_00126</name>
</gene>
<dbReference type="InterPro" id="IPR004843">
    <property type="entry name" value="Calcineurin-like_PHP"/>
</dbReference>
<dbReference type="AlphaFoldDB" id="A0A0F6MSR8"/>